<dbReference type="SUPFAM" id="SSF57850">
    <property type="entry name" value="RING/U-box"/>
    <property type="match status" value="1"/>
</dbReference>
<evidence type="ECO:0000256" key="2">
    <source>
        <dbReference type="ARBA" id="ARBA00022771"/>
    </source>
</evidence>
<sequence>MASSSVIVAAPLDGPALMLPSDPQAAYALGLLRKLLLVKRAGAAAMLDEAEALTVDVLDMLEDPSVCTGDKEELIMAVELAIEVEQVREALALLRGRKSELTGDEAKEEDEDELRVSMPVSEEAQEDVVEIPTALACAICCDELMLKPASLLCGHSFCKKCLSMWLKSCPNCPSCRQPVIPRAEATSKGNRPSTGPASTKIAVNFALQDMMELLYPEKLLELEQRNQLERQDRLRELIYRSIETGQPVKELIAQEQQQTGAVGEETQVALAMLLERDAELQQQLLAAENRERLRKERALREASRQRHLRAYCYALPAAAGHTTHMPILGNRVAPPGRPATSVSVLNPRQQLKKCVRSTPAKETKKTAFFSKLLSRKGD</sequence>
<feature type="coiled-coil region" evidence="5">
    <location>
        <begin position="270"/>
        <end position="305"/>
    </location>
</feature>
<evidence type="ECO:0000256" key="6">
    <source>
        <dbReference type="SAM" id="MobiDB-lite"/>
    </source>
</evidence>
<dbReference type="Proteomes" id="UP000794436">
    <property type="component" value="Unassembled WGS sequence"/>
</dbReference>
<dbReference type="Gene3D" id="3.30.40.10">
    <property type="entry name" value="Zinc/RING finger domain, C3HC4 (zinc finger)"/>
    <property type="match status" value="1"/>
</dbReference>
<dbReference type="PANTHER" id="PTHR23327:SF51">
    <property type="entry name" value="TRANSCRIPTIONAL REGULATOR OF YEAST FORM ADHERENCE 3"/>
    <property type="match status" value="1"/>
</dbReference>
<evidence type="ECO:0000256" key="5">
    <source>
        <dbReference type="SAM" id="Coils"/>
    </source>
</evidence>
<feature type="region of interest" description="Disordered" evidence="6">
    <location>
        <begin position="101"/>
        <end position="121"/>
    </location>
</feature>
<evidence type="ECO:0000256" key="4">
    <source>
        <dbReference type="PROSITE-ProRule" id="PRU00175"/>
    </source>
</evidence>
<dbReference type="SMART" id="SM00184">
    <property type="entry name" value="RING"/>
    <property type="match status" value="1"/>
</dbReference>
<name>A0A8K1CKZ1_PYTOL</name>
<reference evidence="8" key="1">
    <citation type="submission" date="2019-03" db="EMBL/GenBank/DDBJ databases">
        <title>Long read genome sequence of the mycoparasitic Pythium oligandrum ATCC 38472 isolated from sugarbeet rhizosphere.</title>
        <authorList>
            <person name="Gaulin E."/>
        </authorList>
    </citation>
    <scope>NUCLEOTIDE SEQUENCE</scope>
    <source>
        <strain evidence="8">ATCC 38472_TT</strain>
    </source>
</reference>
<keyword evidence="9" id="KW-1185">Reference proteome</keyword>
<dbReference type="PANTHER" id="PTHR23327">
    <property type="entry name" value="RING FINGER PROTEIN 127"/>
    <property type="match status" value="1"/>
</dbReference>
<protein>
    <recommendedName>
        <fullName evidence="7">RING-type domain-containing protein</fullName>
    </recommendedName>
</protein>
<evidence type="ECO:0000313" key="9">
    <source>
        <dbReference type="Proteomes" id="UP000794436"/>
    </source>
</evidence>
<dbReference type="InterPro" id="IPR017907">
    <property type="entry name" value="Znf_RING_CS"/>
</dbReference>
<evidence type="ECO:0000259" key="7">
    <source>
        <dbReference type="PROSITE" id="PS50089"/>
    </source>
</evidence>
<accession>A0A8K1CKZ1</accession>
<evidence type="ECO:0000256" key="3">
    <source>
        <dbReference type="ARBA" id="ARBA00022833"/>
    </source>
</evidence>
<dbReference type="EMBL" id="SPLM01000039">
    <property type="protein sequence ID" value="TMW64631.1"/>
    <property type="molecule type" value="Genomic_DNA"/>
</dbReference>
<dbReference type="OrthoDB" id="161681at2759"/>
<dbReference type="InterPro" id="IPR001841">
    <property type="entry name" value="Znf_RING"/>
</dbReference>
<dbReference type="Pfam" id="PF13639">
    <property type="entry name" value="zf-RING_2"/>
    <property type="match status" value="1"/>
</dbReference>
<feature type="domain" description="RING-type" evidence="7">
    <location>
        <begin position="137"/>
        <end position="176"/>
    </location>
</feature>
<dbReference type="PROSITE" id="PS00518">
    <property type="entry name" value="ZF_RING_1"/>
    <property type="match status" value="1"/>
</dbReference>
<dbReference type="GO" id="GO:0008270">
    <property type="term" value="F:zinc ion binding"/>
    <property type="evidence" value="ECO:0007669"/>
    <property type="project" value="UniProtKB-KW"/>
</dbReference>
<keyword evidence="3" id="KW-0862">Zinc</keyword>
<keyword evidence="5" id="KW-0175">Coiled coil</keyword>
<keyword evidence="1" id="KW-0479">Metal-binding</keyword>
<gene>
    <name evidence="8" type="ORF">Poli38472_011511</name>
</gene>
<evidence type="ECO:0000256" key="1">
    <source>
        <dbReference type="ARBA" id="ARBA00022723"/>
    </source>
</evidence>
<dbReference type="AlphaFoldDB" id="A0A8K1CKZ1"/>
<evidence type="ECO:0000313" key="8">
    <source>
        <dbReference type="EMBL" id="TMW64631.1"/>
    </source>
</evidence>
<comment type="caution">
    <text evidence="8">The sequence shown here is derived from an EMBL/GenBank/DDBJ whole genome shotgun (WGS) entry which is preliminary data.</text>
</comment>
<proteinExistence type="predicted"/>
<organism evidence="8 9">
    <name type="scientific">Pythium oligandrum</name>
    <name type="common">Mycoparasitic fungus</name>
    <dbReference type="NCBI Taxonomy" id="41045"/>
    <lineage>
        <taxon>Eukaryota</taxon>
        <taxon>Sar</taxon>
        <taxon>Stramenopiles</taxon>
        <taxon>Oomycota</taxon>
        <taxon>Peronosporomycetes</taxon>
        <taxon>Pythiales</taxon>
        <taxon>Pythiaceae</taxon>
        <taxon>Pythium</taxon>
    </lineage>
</organism>
<dbReference type="PROSITE" id="PS50089">
    <property type="entry name" value="ZF_RING_2"/>
    <property type="match status" value="1"/>
</dbReference>
<keyword evidence="2 4" id="KW-0863">Zinc-finger</keyword>
<dbReference type="InterPro" id="IPR013083">
    <property type="entry name" value="Znf_RING/FYVE/PHD"/>
</dbReference>